<gene>
    <name evidence="2" type="ORF">FOY51_21815</name>
</gene>
<proteinExistence type="predicted"/>
<dbReference type="InterPro" id="IPR017517">
    <property type="entry name" value="Maleyloyr_isom"/>
</dbReference>
<organism evidence="2 3">
    <name type="scientific">Antrihabitans cavernicola</name>
    <dbReference type="NCBI Taxonomy" id="2495913"/>
    <lineage>
        <taxon>Bacteria</taxon>
        <taxon>Bacillati</taxon>
        <taxon>Actinomycetota</taxon>
        <taxon>Actinomycetes</taxon>
        <taxon>Mycobacteriales</taxon>
        <taxon>Nocardiaceae</taxon>
        <taxon>Antrihabitans</taxon>
    </lineage>
</organism>
<dbReference type="Pfam" id="PF11716">
    <property type="entry name" value="MDMPI_N"/>
    <property type="match status" value="1"/>
</dbReference>
<protein>
    <submittedName>
        <fullName evidence="2">Maleylpyruvate isomerase family mycothiol-dependent enzyme</fullName>
    </submittedName>
</protein>
<dbReference type="GO" id="GO:0016853">
    <property type="term" value="F:isomerase activity"/>
    <property type="evidence" value="ECO:0007669"/>
    <property type="project" value="UniProtKB-KW"/>
</dbReference>
<dbReference type="InterPro" id="IPR034660">
    <property type="entry name" value="DinB/YfiT-like"/>
</dbReference>
<dbReference type="EMBL" id="VLNY01000013">
    <property type="protein sequence ID" value="KAA0020239.1"/>
    <property type="molecule type" value="Genomic_DNA"/>
</dbReference>
<comment type="caution">
    <text evidence="2">The sequence shown here is derived from an EMBL/GenBank/DDBJ whole genome shotgun (WGS) entry which is preliminary data.</text>
</comment>
<dbReference type="NCBIfam" id="TIGR03083">
    <property type="entry name" value="maleylpyruvate isomerase family mycothiol-dependent enzyme"/>
    <property type="match status" value="1"/>
</dbReference>
<keyword evidence="3" id="KW-1185">Reference proteome</keyword>
<dbReference type="GO" id="GO:0046872">
    <property type="term" value="F:metal ion binding"/>
    <property type="evidence" value="ECO:0007669"/>
    <property type="project" value="InterPro"/>
</dbReference>
<accession>A0A5A7S4A7</accession>
<dbReference type="SUPFAM" id="SSF109854">
    <property type="entry name" value="DinB/YfiT-like putative metalloenzymes"/>
    <property type="match status" value="1"/>
</dbReference>
<dbReference type="AlphaFoldDB" id="A0A5A7S4A7"/>
<dbReference type="Proteomes" id="UP000322244">
    <property type="component" value="Unassembled WGS sequence"/>
</dbReference>
<keyword evidence="2" id="KW-0413">Isomerase</keyword>
<dbReference type="OrthoDB" id="5178565at2"/>
<sequence length="196" mass="21757">MRRHPRPRRSQPIERHALAGLLAQASPDQWAEPSLCDGWRVREVVAHITMSYRISMPRFLFGLARSGFKFNSYSDQQARADATRLTDAQLLASLQDNIEHPWRPPGGGQVGALSHDVIHGFDITEPLGWPAAPPERIKLVLEHAGKKNLAFFGTDLTGKRLIADDVDLTLGDGPREIRMTAREMLLAVTGRAPLPS</sequence>
<dbReference type="Gene3D" id="1.20.120.450">
    <property type="entry name" value="dinb family like domain"/>
    <property type="match status" value="1"/>
</dbReference>
<name>A0A5A7S4A7_9NOCA</name>
<keyword evidence="2" id="KW-0670">Pyruvate</keyword>
<evidence type="ECO:0000313" key="2">
    <source>
        <dbReference type="EMBL" id="KAA0020239.1"/>
    </source>
</evidence>
<feature type="domain" description="Mycothiol-dependent maleylpyruvate isomerase metal-binding" evidence="1">
    <location>
        <begin position="14"/>
        <end position="98"/>
    </location>
</feature>
<dbReference type="InterPro" id="IPR024344">
    <property type="entry name" value="MDMPI_metal-binding"/>
</dbReference>
<evidence type="ECO:0000313" key="3">
    <source>
        <dbReference type="Proteomes" id="UP000322244"/>
    </source>
</evidence>
<evidence type="ECO:0000259" key="1">
    <source>
        <dbReference type="Pfam" id="PF11716"/>
    </source>
</evidence>
<reference evidence="2 3" key="1">
    <citation type="submission" date="2019-07" db="EMBL/GenBank/DDBJ databases">
        <title>Rhodococcus cavernicolus sp. nov., isolated from a cave.</title>
        <authorList>
            <person name="Lee S.D."/>
        </authorList>
    </citation>
    <scope>NUCLEOTIDE SEQUENCE [LARGE SCALE GENOMIC DNA]</scope>
    <source>
        <strain evidence="2 3">C1-24</strain>
    </source>
</reference>